<evidence type="ECO:0000256" key="12">
    <source>
        <dbReference type="RuleBase" id="RU000483"/>
    </source>
</evidence>
<dbReference type="EMBL" id="NFIE01000020">
    <property type="protein sequence ID" value="OUN86558.1"/>
    <property type="molecule type" value="Genomic_DNA"/>
</dbReference>
<dbReference type="GO" id="GO:0005886">
    <property type="term" value="C:plasma membrane"/>
    <property type="evidence" value="ECO:0007669"/>
    <property type="project" value="UniProtKB-SubCell"/>
</dbReference>
<comment type="similarity">
    <text evidence="2 11 12">Belongs to the ATPase A chain family.</text>
</comment>
<accession>A0A1Y3XQH3</accession>
<evidence type="ECO:0000313" key="13">
    <source>
        <dbReference type="EMBL" id="OUN86558.1"/>
    </source>
</evidence>
<feature type="transmembrane region" description="Helical" evidence="11">
    <location>
        <begin position="240"/>
        <end position="259"/>
    </location>
</feature>
<dbReference type="Gene3D" id="1.20.120.220">
    <property type="entry name" value="ATP synthase, F0 complex, subunit A"/>
    <property type="match status" value="1"/>
</dbReference>
<dbReference type="AlphaFoldDB" id="A0A1Y3XQH3"/>
<dbReference type="InterPro" id="IPR045083">
    <property type="entry name" value="ATP_synth_F0_asu_bact/mt"/>
</dbReference>
<keyword evidence="8 11" id="KW-0406">Ion transport</keyword>
<evidence type="ECO:0000256" key="10">
    <source>
        <dbReference type="ARBA" id="ARBA00023310"/>
    </source>
</evidence>
<evidence type="ECO:0000256" key="8">
    <source>
        <dbReference type="ARBA" id="ARBA00023065"/>
    </source>
</evidence>
<keyword evidence="5 11" id="KW-0812">Transmembrane</keyword>
<dbReference type="Pfam" id="PF00119">
    <property type="entry name" value="ATP-synt_A"/>
    <property type="match status" value="1"/>
</dbReference>
<name>A0A1Y3XQH3_9ACTN</name>
<dbReference type="GO" id="GO:0046933">
    <property type="term" value="F:proton-transporting ATP synthase activity, rotational mechanism"/>
    <property type="evidence" value="ECO:0007669"/>
    <property type="project" value="UniProtKB-UniRule"/>
</dbReference>
<keyword evidence="14" id="KW-1185">Reference proteome</keyword>
<evidence type="ECO:0000256" key="6">
    <source>
        <dbReference type="ARBA" id="ARBA00022781"/>
    </source>
</evidence>
<feature type="transmembrane region" description="Helical" evidence="11">
    <location>
        <begin position="213"/>
        <end position="234"/>
    </location>
</feature>
<keyword evidence="3 11" id="KW-0813">Transport</keyword>
<dbReference type="SUPFAM" id="SSF81336">
    <property type="entry name" value="F1F0 ATP synthase subunit A"/>
    <property type="match status" value="1"/>
</dbReference>
<dbReference type="PANTHER" id="PTHR11410:SF0">
    <property type="entry name" value="ATP SYNTHASE SUBUNIT A"/>
    <property type="match status" value="1"/>
</dbReference>
<gene>
    <name evidence="11" type="primary">atpB</name>
    <name evidence="13" type="ORF">B5G02_08385</name>
</gene>
<keyword evidence="11" id="KW-1003">Cell membrane</keyword>
<sequence>MDAFSKLPEAINELVAEFSSDPVFGTLDAGLTQYSLWLLIAAVVLLIIVGVFVKKQTLVPKGVFVNGVEYVVEYVENDVAKGVVGTDWRRHFPFLATIFFFILVNNFIGLIPGMKPGTGAIGCTAALALVTFIYFIYFGCKKHGVLGYLKSLAPAGVAFPMNVFVWVIEVFSLLLRPITLAIRLFCNMFAGHIVMGSFSLMATIFAQPLLEHFTAMNAVGALPSIAWLLILLIIYVVEFIVAFVQAYVFTVLAAVYIQIAEADAH</sequence>
<dbReference type="InterPro" id="IPR000568">
    <property type="entry name" value="ATP_synth_F0_asu"/>
</dbReference>
<comment type="caution">
    <text evidence="13">The sequence shown here is derived from an EMBL/GenBank/DDBJ whole genome shotgun (WGS) entry which is preliminary data.</text>
</comment>
<keyword evidence="7 11" id="KW-1133">Transmembrane helix</keyword>
<dbReference type="GO" id="GO:0045259">
    <property type="term" value="C:proton-transporting ATP synthase complex"/>
    <property type="evidence" value="ECO:0007669"/>
    <property type="project" value="UniProtKB-KW"/>
</dbReference>
<dbReference type="PRINTS" id="PR00123">
    <property type="entry name" value="ATPASEA"/>
</dbReference>
<evidence type="ECO:0000256" key="7">
    <source>
        <dbReference type="ARBA" id="ARBA00022989"/>
    </source>
</evidence>
<feature type="transmembrane region" description="Helical" evidence="11">
    <location>
        <begin position="180"/>
        <end position="206"/>
    </location>
</feature>
<keyword evidence="4 11" id="KW-0138">CF(0)</keyword>
<keyword evidence="9 11" id="KW-0472">Membrane</keyword>
<dbReference type="InterPro" id="IPR035908">
    <property type="entry name" value="F0_ATP_A_sf"/>
</dbReference>
<proteinExistence type="inferred from homology"/>
<protein>
    <recommendedName>
        <fullName evidence="11 12">ATP synthase subunit a</fullName>
    </recommendedName>
    <alternativeName>
        <fullName evidence="11">ATP synthase F0 sector subunit a</fullName>
    </alternativeName>
    <alternativeName>
        <fullName evidence="11">F-ATPase subunit 6</fullName>
    </alternativeName>
</protein>
<dbReference type="HAMAP" id="MF_01393">
    <property type="entry name" value="ATP_synth_a_bact"/>
    <property type="match status" value="1"/>
</dbReference>
<evidence type="ECO:0000256" key="9">
    <source>
        <dbReference type="ARBA" id="ARBA00023136"/>
    </source>
</evidence>
<reference evidence="14" key="1">
    <citation type="submission" date="2017-04" db="EMBL/GenBank/DDBJ databases">
        <title>Function of individual gut microbiota members based on whole genome sequencing of pure cultures obtained from chicken caecum.</title>
        <authorList>
            <person name="Medvecky M."/>
            <person name="Cejkova D."/>
            <person name="Polansky O."/>
            <person name="Karasova D."/>
            <person name="Kubasova T."/>
            <person name="Cizek A."/>
            <person name="Rychlik I."/>
        </authorList>
    </citation>
    <scope>NUCLEOTIDE SEQUENCE [LARGE SCALE GENOMIC DNA]</scope>
    <source>
        <strain evidence="14">An5</strain>
    </source>
</reference>
<keyword evidence="6 11" id="KW-0375">Hydrogen ion transport</keyword>
<evidence type="ECO:0000256" key="1">
    <source>
        <dbReference type="ARBA" id="ARBA00004141"/>
    </source>
</evidence>
<feature type="transmembrane region" description="Helical" evidence="11">
    <location>
        <begin position="34"/>
        <end position="53"/>
    </location>
</feature>
<keyword evidence="10 11" id="KW-0066">ATP synthesis</keyword>
<feature type="transmembrane region" description="Helical" evidence="11">
    <location>
        <begin position="92"/>
        <end position="111"/>
    </location>
</feature>
<evidence type="ECO:0000256" key="4">
    <source>
        <dbReference type="ARBA" id="ARBA00022547"/>
    </source>
</evidence>
<dbReference type="Proteomes" id="UP000195781">
    <property type="component" value="Unassembled WGS sequence"/>
</dbReference>
<evidence type="ECO:0000256" key="2">
    <source>
        <dbReference type="ARBA" id="ARBA00006810"/>
    </source>
</evidence>
<dbReference type="OrthoDB" id="9809130at2"/>
<evidence type="ECO:0000256" key="3">
    <source>
        <dbReference type="ARBA" id="ARBA00022448"/>
    </source>
</evidence>
<comment type="function">
    <text evidence="11 12">Key component of the proton channel; it plays a direct role in the translocation of protons across the membrane.</text>
</comment>
<dbReference type="CDD" id="cd00310">
    <property type="entry name" value="ATP-synt_Fo_a_6"/>
    <property type="match status" value="1"/>
</dbReference>
<feature type="transmembrane region" description="Helical" evidence="11">
    <location>
        <begin position="152"/>
        <end position="174"/>
    </location>
</feature>
<organism evidence="13 14">
    <name type="scientific">[Collinsella] massiliensis</name>
    <dbReference type="NCBI Taxonomy" id="1232426"/>
    <lineage>
        <taxon>Bacteria</taxon>
        <taxon>Bacillati</taxon>
        <taxon>Actinomycetota</taxon>
        <taxon>Coriobacteriia</taxon>
        <taxon>Coriobacteriales</taxon>
        <taxon>Coriobacteriaceae</taxon>
        <taxon>Enorma</taxon>
    </lineage>
</organism>
<evidence type="ECO:0000256" key="5">
    <source>
        <dbReference type="ARBA" id="ARBA00022692"/>
    </source>
</evidence>
<dbReference type="NCBIfam" id="TIGR01131">
    <property type="entry name" value="ATP_synt_6_or_A"/>
    <property type="match status" value="1"/>
</dbReference>
<dbReference type="RefSeq" id="WP_019240048.1">
    <property type="nucleotide sequence ID" value="NZ_CABKRW010000027.1"/>
</dbReference>
<comment type="subcellular location">
    <subcellularLocation>
        <location evidence="11 12">Cell membrane</location>
        <topology evidence="11 12">Multi-pass membrane protein</topology>
    </subcellularLocation>
    <subcellularLocation>
        <location evidence="1">Membrane</location>
        <topology evidence="1">Multi-pass membrane protein</topology>
    </subcellularLocation>
</comment>
<evidence type="ECO:0000313" key="14">
    <source>
        <dbReference type="Proteomes" id="UP000195781"/>
    </source>
</evidence>
<evidence type="ECO:0000256" key="11">
    <source>
        <dbReference type="HAMAP-Rule" id="MF_01393"/>
    </source>
</evidence>
<feature type="transmembrane region" description="Helical" evidence="11">
    <location>
        <begin position="117"/>
        <end position="140"/>
    </location>
</feature>
<dbReference type="PANTHER" id="PTHR11410">
    <property type="entry name" value="ATP SYNTHASE SUBUNIT A"/>
    <property type="match status" value="1"/>
</dbReference>